<dbReference type="Gene3D" id="3.40.50.300">
    <property type="entry name" value="P-loop containing nucleotide triphosphate hydrolases"/>
    <property type="match status" value="2"/>
</dbReference>
<dbReference type="CDD" id="cd17992">
    <property type="entry name" value="DEXHc_RecG"/>
    <property type="match status" value="1"/>
</dbReference>
<evidence type="ECO:0000256" key="10">
    <source>
        <dbReference type="ARBA" id="ARBA00023204"/>
    </source>
</evidence>
<dbReference type="Pfam" id="PF00270">
    <property type="entry name" value="DEAD"/>
    <property type="match status" value="1"/>
</dbReference>
<sequence length="702" mass="79743">MLNTSIEYLKGVGSAKADVLKKELGVFSYLQLLQHYPFRYVDKTKFHKVKDIKEEGDYVQVKGILRRIDSIGDGRKRRMTGVFRDDTGMLELTWFKGLSWVQNLQVGMEYIVYGKPTIYKGKVSIVHPDITLLTEVKKANASTLEPVYPTTDKLRNKRLDSKGMATVMKNLFIKIHPQRHLIPESLPDYLLESLRFPGRYATWMGIHFPRNKAQRETAQKRIKFEEFFFLQLRMLQTKHQKKIGIRGFIFPRIGAYFNAFYQNNLKFELTNAQKRVIKEIRADIATGQQMNRLLQGDVGSGKTIVGFMCILIAIDNGFQAALMAPTEILAQQHYQSILEMAEGLGITIGLLTGTVKGKKRKLVLEQLEAGEIDLLIGTHALIEDPVKFKNLGFVIVDEQHRFGVVQRSKMWRKNKTNPPHILVMTATPIPRTLAMTAYGDLDVSVIDEMPPGRKPINTFHKFESQRLWTFGQMKREIAKGHQVYIVYPLIEESEYEGLSEVKDLMEGYATIEREFPKPQYQISVVHGRQKPADKEAEMQRFARGETQILMATTVIEVGVNVPNASIMVIENAERFGLAQLHQLRGRVGRGGGDAYCILMTGFKLSSDGRFRMQTMVETTDGFKISEADLKLRGPGNIEGTQQSGVLNLKLADIVQDGDILRAARAMAKEILEEDPLLQAPKNARLLRQLQLSQRKHGFGQIS</sequence>
<dbReference type="GO" id="GO:0006281">
    <property type="term" value="P:DNA repair"/>
    <property type="evidence" value="ECO:0007669"/>
    <property type="project" value="UniProtKB-UniRule"/>
</dbReference>
<evidence type="ECO:0000256" key="11">
    <source>
        <dbReference type="ARBA" id="ARBA00023235"/>
    </source>
</evidence>
<dbReference type="GO" id="GO:0006310">
    <property type="term" value="P:DNA recombination"/>
    <property type="evidence" value="ECO:0007669"/>
    <property type="project" value="UniProtKB-UniRule"/>
</dbReference>
<evidence type="ECO:0000256" key="15">
    <source>
        <dbReference type="RuleBase" id="RU363016"/>
    </source>
</evidence>
<evidence type="ECO:0000256" key="1">
    <source>
        <dbReference type="ARBA" id="ARBA00007504"/>
    </source>
</evidence>
<keyword evidence="11" id="KW-0413">Isomerase</keyword>
<dbReference type="SUPFAM" id="SSF50249">
    <property type="entry name" value="Nucleic acid-binding proteins"/>
    <property type="match status" value="1"/>
</dbReference>
<dbReference type="Gene3D" id="2.40.50.140">
    <property type="entry name" value="Nucleic acid-binding proteins"/>
    <property type="match status" value="1"/>
</dbReference>
<evidence type="ECO:0000256" key="12">
    <source>
        <dbReference type="ARBA" id="ARBA00034617"/>
    </source>
</evidence>
<proteinExistence type="inferred from homology"/>
<dbReference type="Proteomes" id="UP001060919">
    <property type="component" value="Chromosome"/>
</dbReference>
<keyword evidence="10 15" id="KW-0234">DNA repair</keyword>
<comment type="catalytic activity">
    <reaction evidence="14 15">
        <text>ATP + H2O = ADP + phosphate + H(+)</text>
        <dbReference type="Rhea" id="RHEA:13065"/>
        <dbReference type="ChEBI" id="CHEBI:15377"/>
        <dbReference type="ChEBI" id="CHEBI:15378"/>
        <dbReference type="ChEBI" id="CHEBI:30616"/>
        <dbReference type="ChEBI" id="CHEBI:43474"/>
        <dbReference type="ChEBI" id="CHEBI:456216"/>
        <dbReference type="EC" id="5.6.2.4"/>
    </reaction>
</comment>
<evidence type="ECO:0000256" key="7">
    <source>
        <dbReference type="ARBA" id="ARBA00022840"/>
    </source>
</evidence>
<dbReference type="InterPro" id="IPR001650">
    <property type="entry name" value="Helicase_C-like"/>
</dbReference>
<evidence type="ECO:0000313" key="18">
    <source>
        <dbReference type="EMBL" id="BDS14984.1"/>
    </source>
</evidence>
<evidence type="ECO:0000256" key="9">
    <source>
        <dbReference type="ARBA" id="ARBA00023172"/>
    </source>
</evidence>
<feature type="domain" description="Helicase C-terminal" evidence="17">
    <location>
        <begin position="469"/>
        <end position="635"/>
    </location>
</feature>
<evidence type="ECO:0000256" key="3">
    <source>
        <dbReference type="ARBA" id="ARBA00022741"/>
    </source>
</evidence>
<evidence type="ECO:0000256" key="2">
    <source>
        <dbReference type="ARBA" id="ARBA00017846"/>
    </source>
</evidence>
<keyword evidence="7 15" id="KW-0067">ATP-binding</keyword>
<dbReference type="RefSeq" id="WP_264790176.1">
    <property type="nucleotide sequence ID" value="NZ_AP026867.1"/>
</dbReference>
<dbReference type="PANTHER" id="PTHR47964">
    <property type="entry name" value="ATP-DEPENDENT DNA HELICASE HOMOLOG RECG, CHLOROPLASTIC"/>
    <property type="match status" value="1"/>
</dbReference>
<keyword evidence="9 15" id="KW-0233">DNA recombination</keyword>
<dbReference type="GO" id="GO:0016787">
    <property type="term" value="F:hydrolase activity"/>
    <property type="evidence" value="ECO:0007669"/>
    <property type="project" value="UniProtKB-KW"/>
</dbReference>
<dbReference type="PROSITE" id="PS51194">
    <property type="entry name" value="HELICASE_CTER"/>
    <property type="match status" value="1"/>
</dbReference>
<dbReference type="SMART" id="SM00487">
    <property type="entry name" value="DEXDc"/>
    <property type="match status" value="1"/>
</dbReference>
<dbReference type="KEGG" id="aup:AsAng_0057660"/>
<dbReference type="EMBL" id="AP026867">
    <property type="protein sequence ID" value="BDS14984.1"/>
    <property type="molecule type" value="Genomic_DNA"/>
</dbReference>
<dbReference type="InterPro" id="IPR004609">
    <property type="entry name" value="ATP-dep_DNA_helicase_RecG"/>
</dbReference>
<dbReference type="NCBIfam" id="NF008168">
    <property type="entry name" value="PRK10917.2-2"/>
    <property type="match status" value="1"/>
</dbReference>
<evidence type="ECO:0000256" key="14">
    <source>
        <dbReference type="ARBA" id="ARBA00048988"/>
    </source>
</evidence>
<dbReference type="EC" id="5.6.2.4" evidence="13 15"/>
<name>A0A915YKP1_9BACT</name>
<comment type="similarity">
    <text evidence="1 15">Belongs to the helicase family. RecG subfamily.</text>
</comment>
<dbReference type="AlphaFoldDB" id="A0A915YKP1"/>
<evidence type="ECO:0000259" key="17">
    <source>
        <dbReference type="PROSITE" id="PS51194"/>
    </source>
</evidence>
<dbReference type="NCBIfam" id="NF008165">
    <property type="entry name" value="PRK10917.1-3"/>
    <property type="match status" value="1"/>
</dbReference>
<reference evidence="18" key="1">
    <citation type="submission" date="2022-09" db="EMBL/GenBank/DDBJ databases">
        <title>Aureispira anguillicida sp. nov., isolated from Leptocephalus of Japanese eel Anguilla japonica.</title>
        <authorList>
            <person name="Yuasa K."/>
            <person name="Mekata T."/>
            <person name="Ikunari K."/>
        </authorList>
    </citation>
    <scope>NUCLEOTIDE SEQUENCE</scope>
    <source>
        <strain evidence="18">EL160426</strain>
    </source>
</reference>
<evidence type="ECO:0000256" key="6">
    <source>
        <dbReference type="ARBA" id="ARBA00022806"/>
    </source>
</evidence>
<dbReference type="GO" id="GO:0043138">
    <property type="term" value="F:3'-5' DNA helicase activity"/>
    <property type="evidence" value="ECO:0007669"/>
    <property type="project" value="UniProtKB-EC"/>
</dbReference>
<comment type="catalytic activity">
    <reaction evidence="12 15">
        <text>Couples ATP hydrolysis with the unwinding of duplex DNA by translocating in the 3'-5' direction.</text>
        <dbReference type="EC" id="5.6.2.4"/>
    </reaction>
</comment>
<dbReference type="NCBIfam" id="TIGR00643">
    <property type="entry name" value="recG"/>
    <property type="match status" value="1"/>
</dbReference>
<evidence type="ECO:0000313" key="19">
    <source>
        <dbReference type="Proteomes" id="UP001060919"/>
    </source>
</evidence>
<feature type="domain" description="Helicase ATP-binding" evidence="16">
    <location>
        <begin position="283"/>
        <end position="446"/>
    </location>
</feature>
<protein>
    <recommendedName>
        <fullName evidence="2 15">ATP-dependent DNA helicase RecG</fullName>
        <ecNumber evidence="13 15">5.6.2.4</ecNumber>
    </recommendedName>
</protein>
<dbReference type="InterPro" id="IPR045562">
    <property type="entry name" value="RecG_dom3_C"/>
</dbReference>
<comment type="function">
    <text evidence="15">Plays a critical role in recombination and DNA repair. Helps process Holliday junction intermediates to mature products by catalyzing branch migration. Has replication fork regression activity, unwinds stalled or blocked replication forks to make a HJ that can be resolved. Has a DNA unwinding activity characteristic of a DNA helicase with 3'-5' polarity.</text>
</comment>
<dbReference type="CDD" id="cd04488">
    <property type="entry name" value="RecG_wedge_OBF"/>
    <property type="match status" value="1"/>
</dbReference>
<dbReference type="InterPro" id="IPR011545">
    <property type="entry name" value="DEAD/DEAH_box_helicase_dom"/>
</dbReference>
<dbReference type="PANTHER" id="PTHR47964:SF1">
    <property type="entry name" value="ATP-DEPENDENT DNA HELICASE HOMOLOG RECG, CHLOROPLASTIC"/>
    <property type="match status" value="1"/>
</dbReference>
<dbReference type="Pfam" id="PF19833">
    <property type="entry name" value="RecG_dom3_C"/>
    <property type="match status" value="1"/>
</dbReference>
<evidence type="ECO:0000256" key="5">
    <source>
        <dbReference type="ARBA" id="ARBA00022801"/>
    </source>
</evidence>
<evidence type="ECO:0000256" key="8">
    <source>
        <dbReference type="ARBA" id="ARBA00023125"/>
    </source>
</evidence>
<dbReference type="InterPro" id="IPR033454">
    <property type="entry name" value="RecG_wedge"/>
</dbReference>
<dbReference type="SUPFAM" id="SSF52540">
    <property type="entry name" value="P-loop containing nucleoside triphosphate hydrolases"/>
    <property type="match status" value="2"/>
</dbReference>
<keyword evidence="5 15" id="KW-0378">Hydrolase</keyword>
<dbReference type="InterPro" id="IPR027417">
    <property type="entry name" value="P-loop_NTPase"/>
</dbReference>
<accession>A0A915YKP1</accession>
<dbReference type="PROSITE" id="PS51192">
    <property type="entry name" value="HELICASE_ATP_BIND_1"/>
    <property type="match status" value="1"/>
</dbReference>
<dbReference type="GO" id="GO:0005524">
    <property type="term" value="F:ATP binding"/>
    <property type="evidence" value="ECO:0007669"/>
    <property type="project" value="UniProtKB-KW"/>
</dbReference>
<evidence type="ECO:0000256" key="4">
    <source>
        <dbReference type="ARBA" id="ARBA00022763"/>
    </source>
</evidence>
<keyword evidence="6 15" id="KW-0347">Helicase</keyword>
<dbReference type="GO" id="GO:0003677">
    <property type="term" value="F:DNA binding"/>
    <property type="evidence" value="ECO:0007669"/>
    <property type="project" value="UniProtKB-KW"/>
</dbReference>
<keyword evidence="4 15" id="KW-0227">DNA damage</keyword>
<dbReference type="InterPro" id="IPR047112">
    <property type="entry name" value="RecG/Mfd"/>
</dbReference>
<organism evidence="18 19">
    <name type="scientific">Aureispira anguillae</name>
    <dbReference type="NCBI Taxonomy" id="2864201"/>
    <lineage>
        <taxon>Bacteria</taxon>
        <taxon>Pseudomonadati</taxon>
        <taxon>Bacteroidota</taxon>
        <taxon>Saprospiria</taxon>
        <taxon>Saprospirales</taxon>
        <taxon>Saprospiraceae</taxon>
        <taxon>Aureispira</taxon>
    </lineage>
</organism>
<evidence type="ECO:0000256" key="13">
    <source>
        <dbReference type="ARBA" id="ARBA00034808"/>
    </source>
</evidence>
<keyword evidence="3 15" id="KW-0547">Nucleotide-binding</keyword>
<gene>
    <name evidence="18" type="ORF">AsAng_0057660</name>
</gene>
<evidence type="ECO:0000259" key="16">
    <source>
        <dbReference type="PROSITE" id="PS51192"/>
    </source>
</evidence>
<dbReference type="SMART" id="SM00490">
    <property type="entry name" value="HELICc"/>
    <property type="match status" value="1"/>
</dbReference>
<dbReference type="InterPro" id="IPR014001">
    <property type="entry name" value="Helicase_ATP-bd"/>
</dbReference>
<dbReference type="InterPro" id="IPR012340">
    <property type="entry name" value="NA-bd_OB-fold"/>
</dbReference>
<dbReference type="Pfam" id="PF17191">
    <property type="entry name" value="RecG_wedge"/>
    <property type="match status" value="1"/>
</dbReference>
<keyword evidence="19" id="KW-1185">Reference proteome</keyword>
<dbReference type="Pfam" id="PF00271">
    <property type="entry name" value="Helicase_C"/>
    <property type="match status" value="1"/>
</dbReference>
<keyword evidence="8" id="KW-0238">DNA-binding</keyword>